<keyword evidence="3" id="KW-1185">Reference proteome</keyword>
<sequence length="149" mass="16961">MVCQDGCNDVTSRAIQFVREEWTARVARTHTLRTGPREHTRRVRVLAGLAVHGSGEEDRLPELAEPRGNRPAVERPGHTEGIHRLRNPDTHRVPGERDVHALARPDTRYQMLTSRQEPGRRHASFYTRKTLSLATEHGHVCSASFTTWD</sequence>
<protein>
    <submittedName>
        <fullName evidence="2">Uncharacterized protein</fullName>
    </submittedName>
</protein>
<feature type="region of interest" description="Disordered" evidence="1">
    <location>
        <begin position="55"/>
        <end position="93"/>
    </location>
</feature>
<proteinExistence type="predicted"/>
<reference evidence="2 3" key="1">
    <citation type="submission" date="2015-07" db="EMBL/GenBank/DDBJ databases">
        <title>The genome of Eufriesea mexicana.</title>
        <authorList>
            <person name="Pan H."/>
            <person name="Kapheim K."/>
        </authorList>
    </citation>
    <scope>NUCLEOTIDE SEQUENCE [LARGE SCALE GENOMIC DNA]</scope>
    <source>
        <strain evidence="2">0111107269</strain>
        <tissue evidence="2">Whole body</tissue>
    </source>
</reference>
<evidence type="ECO:0000313" key="2">
    <source>
        <dbReference type="EMBL" id="OAD53319.1"/>
    </source>
</evidence>
<evidence type="ECO:0000313" key="3">
    <source>
        <dbReference type="Proteomes" id="UP000250275"/>
    </source>
</evidence>
<name>A0A310SGJ6_9HYME</name>
<accession>A0A310SGJ6</accession>
<dbReference type="EMBL" id="KQ767757">
    <property type="protein sequence ID" value="OAD53319.1"/>
    <property type="molecule type" value="Genomic_DNA"/>
</dbReference>
<dbReference type="AlphaFoldDB" id="A0A310SGJ6"/>
<evidence type="ECO:0000256" key="1">
    <source>
        <dbReference type="SAM" id="MobiDB-lite"/>
    </source>
</evidence>
<organism evidence="2 3">
    <name type="scientific">Eufriesea mexicana</name>
    <dbReference type="NCBI Taxonomy" id="516756"/>
    <lineage>
        <taxon>Eukaryota</taxon>
        <taxon>Metazoa</taxon>
        <taxon>Ecdysozoa</taxon>
        <taxon>Arthropoda</taxon>
        <taxon>Hexapoda</taxon>
        <taxon>Insecta</taxon>
        <taxon>Pterygota</taxon>
        <taxon>Neoptera</taxon>
        <taxon>Endopterygota</taxon>
        <taxon>Hymenoptera</taxon>
        <taxon>Apocrita</taxon>
        <taxon>Aculeata</taxon>
        <taxon>Apoidea</taxon>
        <taxon>Anthophila</taxon>
        <taxon>Apidae</taxon>
        <taxon>Eufriesea</taxon>
    </lineage>
</organism>
<gene>
    <name evidence="2" type="ORF">WN48_10452</name>
</gene>
<dbReference type="Proteomes" id="UP000250275">
    <property type="component" value="Unassembled WGS sequence"/>
</dbReference>